<dbReference type="Proteomes" id="UP000254337">
    <property type="component" value="Chromosome"/>
</dbReference>
<keyword evidence="3" id="KW-1185">Reference proteome</keyword>
<reference evidence="2 3" key="1">
    <citation type="submission" date="2018-05" db="EMBL/GenBank/DDBJ databases">
        <title>Complete genome sequence of Megasphaera sp. AJH120T, isolated from the ceca of a chicken.</title>
        <authorList>
            <person name="Maki J."/>
            <person name="Looft T."/>
        </authorList>
    </citation>
    <scope>NUCLEOTIDE SEQUENCE [LARGE SCALE GENOMIC DNA]</scope>
    <source>
        <strain evidence="2 3">AJH120</strain>
    </source>
</reference>
<dbReference type="EMBL" id="CP029462">
    <property type="protein sequence ID" value="AXL21514.1"/>
    <property type="molecule type" value="Genomic_DNA"/>
</dbReference>
<name>A0A346B071_9FIRM</name>
<protein>
    <submittedName>
        <fullName evidence="2">Polyunsaturated fatty acid synthase PfaA</fullName>
    </submittedName>
</protein>
<dbReference type="KEGG" id="meg:DKB62_08020"/>
<evidence type="ECO:0000313" key="2">
    <source>
        <dbReference type="EMBL" id="AXL21514.1"/>
    </source>
</evidence>
<feature type="transmembrane region" description="Helical" evidence="1">
    <location>
        <begin position="99"/>
        <end position="116"/>
    </location>
</feature>
<accession>A0A346B071</accession>
<dbReference type="OrthoDB" id="1624439at2"/>
<dbReference type="Pfam" id="PF04246">
    <property type="entry name" value="RseC_MucC"/>
    <property type="match status" value="1"/>
</dbReference>
<dbReference type="RefSeq" id="WP_107195458.1">
    <property type="nucleotide sequence ID" value="NZ_CP029462.1"/>
</dbReference>
<dbReference type="AlphaFoldDB" id="A0A346B071"/>
<keyword evidence="1" id="KW-0472">Membrane</keyword>
<keyword evidence="1" id="KW-0812">Transmembrane</keyword>
<evidence type="ECO:0000313" key="3">
    <source>
        <dbReference type="Proteomes" id="UP000254337"/>
    </source>
</evidence>
<proteinExistence type="predicted"/>
<sequence length="155" mass="16894">MRTGTGVVDTVFDNGMVKLRTNRNNLYTPCSGMICKNNALIDAKNPVGAIKGQYVRFNIPDGKMGVGGAMCFGMPLLMVLIWGAFGYVNGEAFGWAKELSAFAGMIFGGIVGAVLLKRYEKKVREANTMAEITEIIVEQTIEMDDWPGKSQQNNS</sequence>
<keyword evidence="1" id="KW-1133">Transmembrane helix</keyword>
<feature type="transmembrane region" description="Helical" evidence="1">
    <location>
        <begin position="66"/>
        <end position="87"/>
    </location>
</feature>
<gene>
    <name evidence="2" type="ORF">DKB62_08020</name>
</gene>
<evidence type="ECO:0000256" key="1">
    <source>
        <dbReference type="SAM" id="Phobius"/>
    </source>
</evidence>
<organism evidence="2 3">
    <name type="scientific">Megasphaera stantonii</name>
    <dbReference type="NCBI Taxonomy" id="2144175"/>
    <lineage>
        <taxon>Bacteria</taxon>
        <taxon>Bacillati</taxon>
        <taxon>Bacillota</taxon>
        <taxon>Negativicutes</taxon>
        <taxon>Veillonellales</taxon>
        <taxon>Veillonellaceae</taxon>
        <taxon>Megasphaera</taxon>
    </lineage>
</organism>